<evidence type="ECO:0000313" key="1">
    <source>
        <dbReference type="EMBL" id="QHT74057.1"/>
    </source>
</evidence>
<dbReference type="InterPro" id="IPR043822">
    <property type="entry name" value="EsV_1_7_cys"/>
</dbReference>
<proteinExistence type="predicted"/>
<reference evidence="1" key="1">
    <citation type="journal article" date="2020" name="Nature">
        <title>Giant virus diversity and host interactions through global metagenomics.</title>
        <authorList>
            <person name="Schulz F."/>
            <person name="Roux S."/>
            <person name="Paez-Espino D."/>
            <person name="Jungbluth S."/>
            <person name="Walsh D.A."/>
            <person name="Denef V.J."/>
            <person name="McMahon K.D."/>
            <person name="Konstantinidis K.T."/>
            <person name="Eloe-Fadrosh E.A."/>
            <person name="Kyrpides N.C."/>
            <person name="Woyke T."/>
        </authorList>
    </citation>
    <scope>NUCLEOTIDE SEQUENCE</scope>
    <source>
        <strain evidence="1">GVMAG-M-3300023179-4</strain>
    </source>
</reference>
<sequence length="62" mass="7273">MPVKCKFENCTKNASINVPTETKVLYCSEHKTTEMIDIKDKKCLDYNKNLYFNLPDKKVLKD</sequence>
<dbReference type="EMBL" id="MN739836">
    <property type="protein sequence ID" value="QHT74057.1"/>
    <property type="molecule type" value="Genomic_DNA"/>
</dbReference>
<accession>A0A6C0H0X7</accession>
<protein>
    <submittedName>
        <fullName evidence="1">Uncharacterized protein</fullName>
    </submittedName>
</protein>
<dbReference type="Pfam" id="PF19114">
    <property type="entry name" value="EsV_1_7_cys"/>
    <property type="match status" value="1"/>
</dbReference>
<dbReference type="AlphaFoldDB" id="A0A6C0H0X7"/>
<dbReference type="SMART" id="SM01425">
    <property type="entry name" value="EsV_1_7"/>
    <property type="match status" value="1"/>
</dbReference>
<name>A0A6C0H0X7_9ZZZZ</name>
<organism evidence="1">
    <name type="scientific">viral metagenome</name>
    <dbReference type="NCBI Taxonomy" id="1070528"/>
    <lineage>
        <taxon>unclassified sequences</taxon>
        <taxon>metagenomes</taxon>
        <taxon>organismal metagenomes</taxon>
    </lineage>
</organism>